<evidence type="ECO:0000256" key="1">
    <source>
        <dbReference type="SAM" id="MobiDB-lite"/>
    </source>
</evidence>
<dbReference type="RefSeq" id="WP_135354833.1">
    <property type="nucleotide sequence ID" value="NZ_AP025028.1"/>
</dbReference>
<organism evidence="2 3">
    <name type="scientific">Leptospira kobayashii</name>
    <dbReference type="NCBI Taxonomy" id="1917830"/>
    <lineage>
        <taxon>Bacteria</taxon>
        <taxon>Pseudomonadati</taxon>
        <taxon>Spirochaetota</taxon>
        <taxon>Spirochaetia</taxon>
        <taxon>Leptospirales</taxon>
        <taxon>Leptospiraceae</taxon>
        <taxon>Leptospira</taxon>
    </lineage>
</organism>
<gene>
    <name evidence="2" type="ORF">LPTSP3_g14670</name>
</gene>
<evidence type="ECO:0000313" key="3">
    <source>
        <dbReference type="Proteomes" id="UP000245263"/>
    </source>
</evidence>
<name>A0ABN6KG82_9LEPT</name>
<keyword evidence="3" id="KW-1185">Reference proteome</keyword>
<evidence type="ECO:0000313" key="2">
    <source>
        <dbReference type="EMBL" id="BDA78537.1"/>
    </source>
</evidence>
<evidence type="ECO:0008006" key="4">
    <source>
        <dbReference type="Google" id="ProtNLM"/>
    </source>
</evidence>
<dbReference type="Proteomes" id="UP000245263">
    <property type="component" value="Chromosome 1"/>
</dbReference>
<reference evidence="2 3" key="1">
    <citation type="submission" date="2021-08" db="EMBL/GenBank/DDBJ databases">
        <title>Complete genome sequence of Leptospira kobayashii strain E30.</title>
        <authorList>
            <person name="Nakao R."/>
            <person name="Nakamura S."/>
            <person name="Masuzawa T."/>
            <person name="Koizumi N."/>
        </authorList>
    </citation>
    <scope>NUCLEOTIDE SEQUENCE [LARGE SCALE GENOMIC DNA]</scope>
    <source>
        <strain evidence="2 3">E30</strain>
    </source>
</reference>
<feature type="region of interest" description="Disordered" evidence="1">
    <location>
        <begin position="175"/>
        <end position="200"/>
    </location>
</feature>
<protein>
    <recommendedName>
        <fullName evidence="4">IPT/TIG domain protein</fullName>
    </recommendedName>
</protein>
<feature type="compositionally biased region" description="Basic and acidic residues" evidence="1">
    <location>
        <begin position="190"/>
        <end position="199"/>
    </location>
</feature>
<feature type="compositionally biased region" description="Polar residues" evidence="1">
    <location>
        <begin position="180"/>
        <end position="189"/>
    </location>
</feature>
<dbReference type="EMBL" id="AP025028">
    <property type="protein sequence ID" value="BDA78537.1"/>
    <property type="molecule type" value="Genomic_DNA"/>
</dbReference>
<proteinExistence type="predicted"/>
<sequence>MSLFGETNHTIQWKPIENASGYSIEVKDAKGKVLTKETSEPSASFPLGIGTYTYRIGVYNKFRKLAKFSSWKDLVVRQVSSPIVRSQSTLAKRENGKDILTISGDNFYEGTKAYIIQDGKKIPVELETTSDHKTSIVKVESSKLNKNKDYKLVLENPKSEPVEIPIQSASIIKSDEDIATNETDSNQDPNAKDKDKTTKSDYTPPAMWSLFWRQALLPGWGHLYAGDTKTGSTYLAAFLGTSLFALDKQDLYQSSRDHFRIQSNTVTAFRLMDPNATSVPYYAGTLVNSHNAENVRERQYALQTSLTMVGAVYLVSLAHILITGYQRKDPDPHKPGMSMGLKSDDPGYQTRSLDPQYLKMDIRYSIFF</sequence>
<accession>A0ABN6KG82</accession>